<gene>
    <name evidence="2" type="ORF">ALE3EI_1562</name>
</gene>
<accession>A0A7G8PUV4</accession>
<protein>
    <recommendedName>
        <fullName evidence="4">Vitellogenin II</fullName>
    </recommendedName>
</protein>
<evidence type="ECO:0008006" key="4">
    <source>
        <dbReference type="Google" id="ProtNLM"/>
    </source>
</evidence>
<evidence type="ECO:0000256" key="1">
    <source>
        <dbReference type="SAM" id="MobiDB-lite"/>
    </source>
</evidence>
<evidence type="ECO:0000313" key="3">
    <source>
        <dbReference type="Proteomes" id="UP000515514"/>
    </source>
</evidence>
<name>A0A7G8PUV4_9FLAO</name>
<keyword evidence="3" id="KW-1185">Reference proteome</keyword>
<proteinExistence type="predicted"/>
<dbReference type="PROSITE" id="PS51257">
    <property type="entry name" value="PROKAR_LIPOPROTEIN"/>
    <property type="match status" value="1"/>
</dbReference>
<feature type="compositionally biased region" description="Gly residues" evidence="1">
    <location>
        <begin position="308"/>
        <end position="323"/>
    </location>
</feature>
<dbReference type="KEGG" id="alti:ALE3EI_1562"/>
<dbReference type="Proteomes" id="UP000515514">
    <property type="component" value="Chromosome"/>
</dbReference>
<feature type="region of interest" description="Disordered" evidence="1">
    <location>
        <begin position="208"/>
        <end position="323"/>
    </location>
</feature>
<sequence length="323" mass="36897">MQTKNYAMKRFIPVILTGVVTLLLTSCGTYNNGYGETDGIYSSESATTETAESTNKSNYYKQYFESKEDDYDNLPEEDLIFTDIEAYSTTESLDEEGYVVIEESEYNDGYGGWGNNSENITVNVYNTGGYYWHSPYWTYWGFYPYWYNPYWSIGYGWGHPYWYGYYGYGHFYRPYPYYYGGGYYAGGYYGGYHNGYASYNRGRRNIDYNLGRSSSNTRRSSYTRSELNRRSNNNSVRRSSNNTVRRNSNTVRRNSGTDTRRNNSVRPSNTRVQRNNSSTTPRMNTRSSSNRSSGTMRSSGSSSRSSGSRGGGSRGGGRRGGGL</sequence>
<dbReference type="AlphaFoldDB" id="A0A7G8PUV4"/>
<dbReference type="EMBL" id="CP052909">
    <property type="protein sequence ID" value="QNJ98120.1"/>
    <property type="molecule type" value="Genomic_DNA"/>
</dbReference>
<organism evidence="2 3">
    <name type="scientific">Constantimarinum furrinae</name>
    <dbReference type="NCBI Taxonomy" id="2562285"/>
    <lineage>
        <taxon>Bacteria</taxon>
        <taxon>Pseudomonadati</taxon>
        <taxon>Bacteroidota</taxon>
        <taxon>Flavobacteriia</taxon>
        <taxon>Flavobacteriales</taxon>
        <taxon>Flavobacteriaceae</taxon>
        <taxon>Altibacter/Constantimarinum group</taxon>
        <taxon>Constantimarinum</taxon>
    </lineage>
</organism>
<evidence type="ECO:0000313" key="2">
    <source>
        <dbReference type="EMBL" id="QNJ98120.1"/>
    </source>
</evidence>
<reference evidence="2 3" key="1">
    <citation type="submission" date="2020-04" db="EMBL/GenBank/DDBJ databases">
        <title>Genome sequence of Altibacter aquimarinus strain ALE3EI.</title>
        <authorList>
            <person name="Oh H.-M."/>
            <person name="Jang D."/>
        </authorList>
    </citation>
    <scope>NUCLEOTIDE SEQUENCE [LARGE SCALE GENOMIC DNA]</scope>
    <source>
        <strain evidence="2 3">ALE3EI</strain>
    </source>
</reference>
<feature type="compositionally biased region" description="Low complexity" evidence="1">
    <location>
        <begin position="274"/>
        <end position="307"/>
    </location>
</feature>
<feature type="compositionally biased region" description="Low complexity" evidence="1">
    <location>
        <begin position="212"/>
        <end position="254"/>
    </location>
</feature>
<feature type="compositionally biased region" description="Polar residues" evidence="1">
    <location>
        <begin position="262"/>
        <end position="273"/>
    </location>
</feature>